<protein>
    <recommendedName>
        <fullName evidence="3">Lipoprotein</fullName>
    </recommendedName>
</protein>
<evidence type="ECO:0008006" key="3">
    <source>
        <dbReference type="Google" id="ProtNLM"/>
    </source>
</evidence>
<gene>
    <name evidence="1" type="ORF">BBI01_07735</name>
</gene>
<accession>A0A1B8ZKF0</accession>
<reference evidence="1 2" key="1">
    <citation type="submission" date="2016-07" db="EMBL/GenBank/DDBJ databases">
        <authorList>
            <person name="Jeong J.-J."/>
            <person name="Kim D.W."/>
            <person name="Sang M.K."/>
            <person name="Choi I.-G."/>
            <person name="Kim K.D."/>
        </authorList>
    </citation>
    <scope>NUCLEOTIDE SEQUENCE [LARGE SCALE GENOMIC DNA]</scope>
    <source>
        <strain evidence="1 2">UTM-3</strain>
    </source>
</reference>
<evidence type="ECO:0000313" key="2">
    <source>
        <dbReference type="Proteomes" id="UP000092651"/>
    </source>
</evidence>
<dbReference type="Proteomes" id="UP000092651">
    <property type="component" value="Unassembled WGS sequence"/>
</dbReference>
<evidence type="ECO:0000313" key="1">
    <source>
        <dbReference type="EMBL" id="OCA72040.1"/>
    </source>
</evidence>
<keyword evidence="2" id="KW-1185">Reference proteome</keyword>
<dbReference type="EMBL" id="MAYH01000023">
    <property type="protein sequence ID" value="OCA72040.1"/>
    <property type="molecule type" value="Genomic_DNA"/>
</dbReference>
<comment type="caution">
    <text evidence="1">The sequence shown here is derived from an EMBL/GenBank/DDBJ whole genome shotgun (WGS) entry which is preliminary data.</text>
</comment>
<proteinExistence type="predicted"/>
<name>A0A1B8ZKF0_9FLAO</name>
<dbReference type="AlphaFoldDB" id="A0A1B8ZKF0"/>
<organism evidence="1 2">
    <name type="scientific">Chryseobacterium artocarpi</name>
    <dbReference type="NCBI Taxonomy" id="1414727"/>
    <lineage>
        <taxon>Bacteria</taxon>
        <taxon>Pseudomonadati</taxon>
        <taxon>Bacteroidota</taxon>
        <taxon>Flavobacteriia</taxon>
        <taxon>Flavobacteriales</taxon>
        <taxon>Weeksellaceae</taxon>
        <taxon>Chryseobacterium group</taxon>
        <taxon>Chryseobacterium</taxon>
    </lineage>
</organism>
<dbReference type="PROSITE" id="PS51257">
    <property type="entry name" value="PROKAR_LIPOPROTEIN"/>
    <property type="match status" value="1"/>
</dbReference>
<sequence>MLIMRKYTILALFPLLLSCKKEKPVSTTPVEAKTQKTDSIKVNEVEYQLDKNTVFGVYQLTDKDIAICMPVQFGYVDLPLSKKYENFLAKDSLPWIYGKDMKDYKYYDTLSVDRLIYNKRFEDVFKKEMKESYFVYGTQSFQECKIKKVVFQSTECGNDYIAYILNVDKNQIGHPLIASEKEIPLKYDNDYKEINKTIKKSAAKESTENNYGFGNYTPLVYGNYKNLYFTYYDDFKWYNKKSGSNCQFPERAIFELDSKGKAKMLWSSEMDLLGLPCL</sequence>